<evidence type="ECO:0000256" key="1">
    <source>
        <dbReference type="ARBA" id="ARBA00023125"/>
    </source>
</evidence>
<feature type="coiled-coil region" evidence="2">
    <location>
        <begin position="106"/>
        <end position="154"/>
    </location>
</feature>
<dbReference type="Proteomes" id="UP000683139">
    <property type="component" value="Unassembled WGS sequence"/>
</dbReference>
<comment type="caution">
    <text evidence="4">The sequence shown here is derived from an EMBL/GenBank/DDBJ whole genome shotgun (WGS) entry which is preliminary data.</text>
</comment>
<dbReference type="Gene3D" id="1.10.1660.10">
    <property type="match status" value="1"/>
</dbReference>
<dbReference type="EMBL" id="BOSE01000013">
    <property type="protein sequence ID" value="GIP19288.1"/>
    <property type="molecule type" value="Genomic_DNA"/>
</dbReference>
<gene>
    <name evidence="4" type="ORF">J40TS1_49300</name>
</gene>
<dbReference type="PROSITE" id="PS50937">
    <property type="entry name" value="HTH_MERR_2"/>
    <property type="match status" value="1"/>
</dbReference>
<dbReference type="GO" id="GO:0003700">
    <property type="term" value="F:DNA-binding transcription factor activity"/>
    <property type="evidence" value="ECO:0007669"/>
    <property type="project" value="InterPro"/>
</dbReference>
<keyword evidence="5" id="KW-1185">Reference proteome</keyword>
<dbReference type="PANTHER" id="PTHR30204:SF58">
    <property type="entry name" value="HTH-TYPE TRANSCRIPTIONAL REGULATOR YFMP"/>
    <property type="match status" value="1"/>
</dbReference>
<evidence type="ECO:0000259" key="3">
    <source>
        <dbReference type="PROSITE" id="PS50937"/>
    </source>
</evidence>
<keyword evidence="2" id="KW-0175">Coiled coil</keyword>
<dbReference type="InterPro" id="IPR000551">
    <property type="entry name" value="MerR-type_HTH_dom"/>
</dbReference>
<dbReference type="PANTHER" id="PTHR30204">
    <property type="entry name" value="REDOX-CYCLING DRUG-SENSING TRANSCRIPTIONAL ACTIVATOR SOXR"/>
    <property type="match status" value="1"/>
</dbReference>
<dbReference type="GO" id="GO:0003677">
    <property type="term" value="F:DNA binding"/>
    <property type="evidence" value="ECO:0007669"/>
    <property type="project" value="UniProtKB-KW"/>
</dbReference>
<proteinExistence type="predicted"/>
<evidence type="ECO:0000313" key="4">
    <source>
        <dbReference type="EMBL" id="GIP19288.1"/>
    </source>
</evidence>
<organism evidence="4 5">
    <name type="scientific">Paenibacillus montaniterrae</name>
    <dbReference type="NCBI Taxonomy" id="429341"/>
    <lineage>
        <taxon>Bacteria</taxon>
        <taxon>Bacillati</taxon>
        <taxon>Bacillota</taxon>
        <taxon>Bacilli</taxon>
        <taxon>Bacillales</taxon>
        <taxon>Paenibacillaceae</taxon>
        <taxon>Paenibacillus</taxon>
    </lineage>
</organism>
<dbReference type="SUPFAM" id="SSF46955">
    <property type="entry name" value="Putative DNA-binding domain"/>
    <property type="match status" value="1"/>
</dbReference>
<dbReference type="AlphaFoldDB" id="A0A919YSJ2"/>
<protein>
    <submittedName>
        <fullName evidence="4">MerR family transcriptional regulator</fullName>
    </submittedName>
</protein>
<evidence type="ECO:0000313" key="5">
    <source>
        <dbReference type="Proteomes" id="UP000683139"/>
    </source>
</evidence>
<dbReference type="InterPro" id="IPR009061">
    <property type="entry name" value="DNA-bd_dom_put_sf"/>
</dbReference>
<dbReference type="RefSeq" id="WP_246563921.1">
    <property type="nucleotide sequence ID" value="NZ_BOSE01000013.1"/>
</dbReference>
<name>A0A919YSJ2_9BACL</name>
<keyword evidence="1" id="KW-0238">DNA-binding</keyword>
<accession>A0A919YSJ2</accession>
<evidence type="ECO:0000256" key="2">
    <source>
        <dbReference type="SAM" id="Coils"/>
    </source>
</evidence>
<dbReference type="SMART" id="SM00422">
    <property type="entry name" value="HTH_MERR"/>
    <property type="match status" value="1"/>
</dbReference>
<feature type="domain" description="HTH merR-type" evidence="3">
    <location>
        <begin position="12"/>
        <end position="82"/>
    </location>
</feature>
<dbReference type="Pfam" id="PF13411">
    <property type="entry name" value="MerR_1"/>
    <property type="match status" value="1"/>
</dbReference>
<reference evidence="4" key="1">
    <citation type="submission" date="2021-03" db="EMBL/GenBank/DDBJ databases">
        <title>Antimicrobial resistance genes in bacteria isolated from Japanese honey, and their potential for conferring macrolide and lincosamide resistance in the American foulbrood pathogen Paenibacillus larvae.</title>
        <authorList>
            <person name="Okamoto M."/>
            <person name="Kumagai M."/>
            <person name="Kanamori H."/>
            <person name="Takamatsu D."/>
        </authorList>
    </citation>
    <scope>NUCLEOTIDE SEQUENCE</scope>
    <source>
        <strain evidence="4">J40TS1</strain>
    </source>
</reference>
<sequence>MRINKRKEGDRIYKIDEAAQLSGLTKRTIRYYEELGLIPPPERSEGGFRLYTDAHIVRLKALTDMRDALGFSLGELQEYIVLVDEIDALRQQYRAEPDGPLKLDTLDRLERKLEDQLIVIDEKLAKINRIRSEVKQLNERIKQFKQQESQTENQE</sequence>
<dbReference type="InterPro" id="IPR047057">
    <property type="entry name" value="MerR_fam"/>
</dbReference>